<evidence type="ECO:0000313" key="7">
    <source>
        <dbReference type="EMBL" id="KAJ3049555.1"/>
    </source>
</evidence>
<dbReference type="Gene3D" id="3.40.50.12780">
    <property type="entry name" value="N-terminal domain of ligase-like"/>
    <property type="match status" value="2"/>
</dbReference>
<sequence length="1161" mass="127089">MHHEFYQQEVIHTKIKEAEGSVPHMMAACFETYAPRPCLGFRPTNEHGILEDEYKWLTYAEVNAQIEDIRKGMAGSGLRIESLDGEKQKEDDKQQQLRKDLEIVCLWGASSVDWFSFYYAMLKNGTTVVPMHHTGNVDYVVHILKLTKPTMIIISSHLLEPLQYALSVAAETEFSNSVRAIITYDDPASNYTLRTDSTPTSPPPSHPTIPIIPLSHLKSASASSPPIPLPSPPPPTHPAILLPTSGTTGPPKLSIIPSSHLARAPEPEHRLTIIYARETLRQSLDILNQGGRIGVWTGSAERVEDDLKCLRPTMFGATPGFYAGLWHEFKVEVGKELRARNVDPHSTDPGTQRLVRDIRSSILEKWKKRQYFGNRCKVITIGGATSSPALKSWIWDALGAAVVIDGYGCTETGGITRAGDLNLATHLLLRDSPEWEFTTADKPYPRGEILASTSRLVPGYYRDEKATEKAFVEVNGKRYFRTGDAGEMREGKIFVVERLGSLFKVAQGVFVAPEGIEDVYRGSELVEQCFVWGCGEMSGVGVVVVPSRVFVERLGVAADHGEDSGVSDVSGSFGEKVRTDLKRVCEDERWKSRAVEMVMTELRRVAAVRGLQAWEVPSVVVLESVRFTEWNGLLSSAGKMNRVALIRKYKDLLLKGAGISGPIPSVVDNAVRGWDLATAAMTGNDDDGLCAGLRQVLADTIPHLTKFKATDNPTILGADSLTLARLTSEIRKTFGVNITLQSLVRCPTLMDLQELIFSLGAETTQPKSTEIDWDKEVDEAWKIVAEPEELMMMNLDSPIDQTPLTPKDPNPPPGMLVTGATGYIAVHLISAIVSSPAFALAPRPIYCLIRGPDASSRLCKALSYFSLPSSEHIVPIEADISKPLFDLPRNIYTQLSNSTMIIYHVAAMVNGVLPYASHHPPNVIGTARVLQFAKGCVQKPRVCHVSTLSVLGGLGIKKETIALSSVGLNQIGGYGQSKWVAEQLVDRASREHHIDSIIIRLGTVAGGGRGNPRDRGILMVKGLKEVGCWCPEFLPEAMTVSPVGWIVECMIRLTVMPVMPPVPVPVFHLTSRNRIMFKDVMEACGVKEVGKSQFVDAIGKVGEEGAMFVYRDAIVSGAFAGMGGIGGSEVETACTERVLKVLKVRMLAPRVVAKEYVAGCF</sequence>
<dbReference type="GO" id="GO:0005783">
    <property type="term" value="C:endoplasmic reticulum"/>
    <property type="evidence" value="ECO:0007669"/>
    <property type="project" value="TreeGrafter"/>
</dbReference>
<keyword evidence="3" id="KW-0547">Nucleotide-binding</keyword>
<dbReference type="Pfam" id="PF00501">
    <property type="entry name" value="AMP-binding"/>
    <property type="match status" value="1"/>
</dbReference>
<reference evidence="7" key="1">
    <citation type="submission" date="2020-05" db="EMBL/GenBank/DDBJ databases">
        <title>Phylogenomic resolution of chytrid fungi.</title>
        <authorList>
            <person name="Stajich J.E."/>
            <person name="Amses K."/>
            <person name="Simmons R."/>
            <person name="Seto K."/>
            <person name="Myers J."/>
            <person name="Bonds A."/>
            <person name="Quandt C.A."/>
            <person name="Barry K."/>
            <person name="Liu P."/>
            <person name="Grigoriev I."/>
            <person name="Longcore J.E."/>
            <person name="James T.Y."/>
        </authorList>
    </citation>
    <scope>NUCLEOTIDE SEQUENCE</scope>
    <source>
        <strain evidence="7">JEL0318</strain>
    </source>
</reference>
<dbReference type="PROSITE" id="PS50075">
    <property type="entry name" value="CARRIER"/>
    <property type="match status" value="1"/>
</dbReference>
<dbReference type="InterPro" id="IPR000873">
    <property type="entry name" value="AMP-dep_synth/lig_dom"/>
</dbReference>
<evidence type="ECO:0000256" key="5">
    <source>
        <dbReference type="SAM" id="MobiDB-lite"/>
    </source>
</evidence>
<dbReference type="InterPro" id="IPR036736">
    <property type="entry name" value="ACP-like_sf"/>
</dbReference>
<dbReference type="Pfam" id="PF07993">
    <property type="entry name" value="NAD_binding_4"/>
    <property type="match status" value="1"/>
</dbReference>
<evidence type="ECO:0000256" key="1">
    <source>
        <dbReference type="ARBA" id="ARBA00022450"/>
    </source>
</evidence>
<dbReference type="Pfam" id="PF00550">
    <property type="entry name" value="PP-binding"/>
    <property type="match status" value="1"/>
</dbReference>
<dbReference type="PANTHER" id="PTHR43272:SF33">
    <property type="entry name" value="AMP-BINDING DOMAIN-CONTAINING PROTEIN-RELATED"/>
    <property type="match status" value="1"/>
</dbReference>
<dbReference type="AlphaFoldDB" id="A0AAD5SBM8"/>
<keyword evidence="1" id="KW-0596">Phosphopantetheine</keyword>
<organism evidence="7 8">
    <name type="scientific">Rhizophlyctis rosea</name>
    <dbReference type="NCBI Taxonomy" id="64517"/>
    <lineage>
        <taxon>Eukaryota</taxon>
        <taxon>Fungi</taxon>
        <taxon>Fungi incertae sedis</taxon>
        <taxon>Chytridiomycota</taxon>
        <taxon>Chytridiomycota incertae sedis</taxon>
        <taxon>Chytridiomycetes</taxon>
        <taxon>Rhizophlyctidales</taxon>
        <taxon>Rhizophlyctidaceae</taxon>
        <taxon>Rhizophlyctis</taxon>
    </lineage>
</organism>
<protein>
    <recommendedName>
        <fullName evidence="6">Carrier domain-containing protein</fullName>
    </recommendedName>
</protein>
<evidence type="ECO:0000259" key="6">
    <source>
        <dbReference type="PROSITE" id="PS50075"/>
    </source>
</evidence>
<dbReference type="SUPFAM" id="SSF47336">
    <property type="entry name" value="ACP-like"/>
    <property type="match status" value="1"/>
</dbReference>
<dbReference type="InterPro" id="IPR042099">
    <property type="entry name" value="ANL_N_sf"/>
</dbReference>
<dbReference type="Gene3D" id="1.10.1200.10">
    <property type="entry name" value="ACP-like"/>
    <property type="match status" value="1"/>
</dbReference>
<dbReference type="GO" id="GO:0016020">
    <property type="term" value="C:membrane"/>
    <property type="evidence" value="ECO:0007669"/>
    <property type="project" value="TreeGrafter"/>
</dbReference>
<keyword evidence="2" id="KW-0597">Phosphoprotein</keyword>
<keyword evidence="8" id="KW-1185">Reference proteome</keyword>
<evidence type="ECO:0000313" key="8">
    <source>
        <dbReference type="Proteomes" id="UP001212841"/>
    </source>
</evidence>
<dbReference type="Proteomes" id="UP001212841">
    <property type="component" value="Unassembled WGS sequence"/>
</dbReference>
<dbReference type="PROSITE" id="PS00455">
    <property type="entry name" value="AMP_BINDING"/>
    <property type="match status" value="1"/>
</dbReference>
<feature type="compositionally biased region" description="Pro residues" evidence="5">
    <location>
        <begin position="225"/>
        <end position="237"/>
    </location>
</feature>
<proteinExistence type="predicted"/>
<accession>A0AAD5SBM8</accession>
<keyword evidence="4" id="KW-0067">ATP-binding</keyword>
<feature type="region of interest" description="Disordered" evidence="5">
    <location>
        <begin position="218"/>
        <end position="240"/>
    </location>
</feature>
<dbReference type="SUPFAM" id="SSF56801">
    <property type="entry name" value="Acetyl-CoA synthetase-like"/>
    <property type="match status" value="1"/>
</dbReference>
<dbReference type="GO" id="GO:0004467">
    <property type="term" value="F:long-chain fatty acid-CoA ligase activity"/>
    <property type="evidence" value="ECO:0007669"/>
    <property type="project" value="TreeGrafter"/>
</dbReference>
<dbReference type="InterPro" id="IPR020845">
    <property type="entry name" value="AMP-binding_CS"/>
</dbReference>
<dbReference type="EMBL" id="JADGJD010000627">
    <property type="protein sequence ID" value="KAJ3049555.1"/>
    <property type="molecule type" value="Genomic_DNA"/>
</dbReference>
<name>A0AAD5SBM8_9FUNG</name>
<comment type="caution">
    <text evidence="7">The sequence shown here is derived from an EMBL/GenBank/DDBJ whole genome shotgun (WGS) entry which is preliminary data.</text>
</comment>
<gene>
    <name evidence="7" type="ORF">HK097_009460</name>
</gene>
<evidence type="ECO:0000256" key="2">
    <source>
        <dbReference type="ARBA" id="ARBA00022553"/>
    </source>
</evidence>
<dbReference type="PANTHER" id="PTHR43272">
    <property type="entry name" value="LONG-CHAIN-FATTY-ACID--COA LIGASE"/>
    <property type="match status" value="1"/>
</dbReference>
<feature type="domain" description="Carrier" evidence="6">
    <location>
        <begin position="680"/>
        <end position="760"/>
    </location>
</feature>
<evidence type="ECO:0000256" key="4">
    <source>
        <dbReference type="ARBA" id="ARBA00022840"/>
    </source>
</evidence>
<dbReference type="InterPro" id="IPR013120">
    <property type="entry name" value="FAR_NAD-bd"/>
</dbReference>
<dbReference type="InterPro" id="IPR009081">
    <property type="entry name" value="PP-bd_ACP"/>
</dbReference>
<dbReference type="InterPro" id="IPR036291">
    <property type="entry name" value="NAD(P)-bd_dom_sf"/>
</dbReference>
<dbReference type="Gene3D" id="3.40.50.720">
    <property type="entry name" value="NAD(P)-binding Rossmann-like Domain"/>
    <property type="match status" value="1"/>
</dbReference>
<dbReference type="SUPFAM" id="SSF51735">
    <property type="entry name" value="NAD(P)-binding Rossmann-fold domains"/>
    <property type="match status" value="1"/>
</dbReference>
<evidence type="ECO:0000256" key="3">
    <source>
        <dbReference type="ARBA" id="ARBA00022741"/>
    </source>
</evidence>
<dbReference type="GO" id="GO:0005524">
    <property type="term" value="F:ATP binding"/>
    <property type="evidence" value="ECO:0007669"/>
    <property type="project" value="UniProtKB-KW"/>
</dbReference>